<protein>
    <submittedName>
        <fullName evidence="6">EAL domain-containing protein</fullName>
    </submittedName>
</protein>
<dbReference type="RefSeq" id="WP_408078038.1">
    <property type="nucleotide sequence ID" value="NZ_JBELQC010000001.1"/>
</dbReference>
<dbReference type="InterPro" id="IPR035965">
    <property type="entry name" value="PAS-like_dom_sf"/>
</dbReference>
<evidence type="ECO:0000259" key="5">
    <source>
        <dbReference type="PROSITE" id="PS50887"/>
    </source>
</evidence>
<dbReference type="EMBL" id="JBELQC010000001">
    <property type="protein sequence ID" value="MFL9841121.1"/>
    <property type="molecule type" value="Genomic_DNA"/>
</dbReference>
<dbReference type="CDD" id="cd19920">
    <property type="entry name" value="REC_PA4781-like"/>
    <property type="match status" value="1"/>
</dbReference>
<name>A0ABW8YLH3_9SPHN</name>
<proteinExistence type="predicted"/>
<dbReference type="InterPro" id="IPR001789">
    <property type="entry name" value="Sig_transdc_resp-reg_receiver"/>
</dbReference>
<keyword evidence="1" id="KW-0597">Phosphoprotein</keyword>
<evidence type="ECO:0000313" key="7">
    <source>
        <dbReference type="Proteomes" id="UP001629244"/>
    </source>
</evidence>
<dbReference type="PROSITE" id="PS50883">
    <property type="entry name" value="EAL"/>
    <property type="match status" value="1"/>
</dbReference>
<dbReference type="Pfam" id="PF13188">
    <property type="entry name" value="PAS_8"/>
    <property type="match status" value="1"/>
</dbReference>
<dbReference type="InterPro" id="IPR029787">
    <property type="entry name" value="Nucleotide_cyclase"/>
</dbReference>
<dbReference type="InterPro" id="IPR043128">
    <property type="entry name" value="Rev_trsase/Diguanyl_cyclase"/>
</dbReference>
<dbReference type="Pfam" id="PF00563">
    <property type="entry name" value="EAL"/>
    <property type="match status" value="1"/>
</dbReference>
<feature type="domain" description="GGDEF" evidence="5">
    <location>
        <begin position="318"/>
        <end position="451"/>
    </location>
</feature>
<dbReference type="SMART" id="SM00052">
    <property type="entry name" value="EAL"/>
    <property type="match status" value="1"/>
</dbReference>
<dbReference type="PROSITE" id="PS50887">
    <property type="entry name" value="GGDEF"/>
    <property type="match status" value="1"/>
</dbReference>
<evidence type="ECO:0000259" key="3">
    <source>
        <dbReference type="PROSITE" id="PS50112"/>
    </source>
</evidence>
<dbReference type="InterPro" id="IPR011006">
    <property type="entry name" value="CheY-like_superfamily"/>
</dbReference>
<dbReference type="InterPro" id="IPR052155">
    <property type="entry name" value="Biofilm_reg_signaling"/>
</dbReference>
<evidence type="ECO:0000313" key="6">
    <source>
        <dbReference type="EMBL" id="MFL9841121.1"/>
    </source>
</evidence>
<dbReference type="Gene3D" id="3.30.450.20">
    <property type="entry name" value="PAS domain"/>
    <property type="match status" value="1"/>
</dbReference>
<dbReference type="SUPFAM" id="SSF141868">
    <property type="entry name" value="EAL domain-like"/>
    <property type="match status" value="1"/>
</dbReference>
<feature type="domain" description="PAS" evidence="3">
    <location>
        <begin position="162"/>
        <end position="208"/>
    </location>
</feature>
<evidence type="ECO:0000259" key="2">
    <source>
        <dbReference type="PROSITE" id="PS50110"/>
    </source>
</evidence>
<dbReference type="Gene3D" id="3.40.50.2300">
    <property type="match status" value="1"/>
</dbReference>
<dbReference type="Gene3D" id="3.20.20.450">
    <property type="entry name" value="EAL domain"/>
    <property type="match status" value="1"/>
</dbReference>
<accession>A0ABW8YLH3</accession>
<dbReference type="Pfam" id="PF00072">
    <property type="entry name" value="Response_reg"/>
    <property type="match status" value="1"/>
</dbReference>
<dbReference type="InterPro" id="IPR001633">
    <property type="entry name" value="EAL_dom"/>
</dbReference>
<comment type="caution">
    <text evidence="6">The sequence shown here is derived from an EMBL/GenBank/DDBJ whole genome shotgun (WGS) entry which is preliminary data.</text>
</comment>
<dbReference type="SMART" id="SM00448">
    <property type="entry name" value="REC"/>
    <property type="match status" value="1"/>
</dbReference>
<dbReference type="NCBIfam" id="TIGR00229">
    <property type="entry name" value="sensory_box"/>
    <property type="match status" value="1"/>
</dbReference>
<feature type="modified residue" description="4-aspartylphosphate" evidence="1">
    <location>
        <position position="62"/>
    </location>
</feature>
<organism evidence="6 7">
    <name type="scientific">Sphingomonas plantiphila</name>
    <dbReference type="NCBI Taxonomy" id="3163295"/>
    <lineage>
        <taxon>Bacteria</taxon>
        <taxon>Pseudomonadati</taxon>
        <taxon>Pseudomonadota</taxon>
        <taxon>Alphaproteobacteria</taxon>
        <taxon>Sphingomonadales</taxon>
        <taxon>Sphingomonadaceae</taxon>
        <taxon>Sphingomonas</taxon>
    </lineage>
</organism>
<dbReference type="Pfam" id="PF00990">
    <property type="entry name" value="GGDEF"/>
    <property type="match status" value="1"/>
</dbReference>
<evidence type="ECO:0000256" key="1">
    <source>
        <dbReference type="PROSITE-ProRule" id="PRU00169"/>
    </source>
</evidence>
<dbReference type="PROSITE" id="PS50112">
    <property type="entry name" value="PAS"/>
    <property type="match status" value="1"/>
</dbReference>
<dbReference type="PANTHER" id="PTHR44757">
    <property type="entry name" value="DIGUANYLATE CYCLASE DGCP"/>
    <property type="match status" value="1"/>
</dbReference>
<dbReference type="CDD" id="cd00130">
    <property type="entry name" value="PAS"/>
    <property type="match status" value="1"/>
</dbReference>
<dbReference type="InterPro" id="IPR000014">
    <property type="entry name" value="PAS"/>
</dbReference>
<dbReference type="SMART" id="SM00091">
    <property type="entry name" value="PAS"/>
    <property type="match status" value="1"/>
</dbReference>
<dbReference type="CDD" id="cd01948">
    <property type="entry name" value="EAL"/>
    <property type="match status" value="1"/>
</dbReference>
<keyword evidence="7" id="KW-1185">Reference proteome</keyword>
<feature type="domain" description="Response regulatory" evidence="2">
    <location>
        <begin position="13"/>
        <end position="129"/>
    </location>
</feature>
<gene>
    <name evidence="6" type="ORF">ABS767_09120</name>
</gene>
<dbReference type="PANTHER" id="PTHR44757:SF2">
    <property type="entry name" value="BIOFILM ARCHITECTURE MAINTENANCE PROTEIN MBAA"/>
    <property type="match status" value="1"/>
</dbReference>
<dbReference type="NCBIfam" id="TIGR00254">
    <property type="entry name" value="GGDEF"/>
    <property type="match status" value="1"/>
</dbReference>
<dbReference type="SUPFAM" id="SSF55785">
    <property type="entry name" value="PYP-like sensor domain (PAS domain)"/>
    <property type="match status" value="1"/>
</dbReference>
<dbReference type="SMART" id="SM00267">
    <property type="entry name" value="GGDEF"/>
    <property type="match status" value="1"/>
</dbReference>
<dbReference type="SUPFAM" id="SSF52172">
    <property type="entry name" value="CheY-like"/>
    <property type="match status" value="1"/>
</dbReference>
<evidence type="ECO:0000259" key="4">
    <source>
        <dbReference type="PROSITE" id="PS50883"/>
    </source>
</evidence>
<dbReference type="SUPFAM" id="SSF55073">
    <property type="entry name" value="Nucleotide cyclase"/>
    <property type="match status" value="1"/>
</dbReference>
<dbReference type="InterPro" id="IPR035919">
    <property type="entry name" value="EAL_sf"/>
</dbReference>
<dbReference type="Proteomes" id="UP001629244">
    <property type="component" value="Unassembled WGS sequence"/>
</dbReference>
<reference evidence="6 7" key="1">
    <citation type="submission" date="2024-06" db="EMBL/GenBank/DDBJ databases">
        <authorList>
            <person name="Kaempfer P."/>
            <person name="Viver T."/>
        </authorList>
    </citation>
    <scope>NUCLEOTIDE SEQUENCE [LARGE SCALE GENOMIC DNA]</scope>
    <source>
        <strain evidence="6 7">ST-64</strain>
    </source>
</reference>
<dbReference type="CDD" id="cd01949">
    <property type="entry name" value="GGDEF"/>
    <property type="match status" value="1"/>
</dbReference>
<dbReference type="Gene3D" id="3.30.70.270">
    <property type="match status" value="1"/>
</dbReference>
<dbReference type="PROSITE" id="PS50110">
    <property type="entry name" value="RESPONSE_REGULATORY"/>
    <property type="match status" value="1"/>
</dbReference>
<dbReference type="InterPro" id="IPR000160">
    <property type="entry name" value="GGDEF_dom"/>
</dbReference>
<feature type="domain" description="EAL" evidence="4">
    <location>
        <begin position="460"/>
        <end position="714"/>
    </location>
</feature>
<sequence length="742" mass="81284">MNAISHPRRNDLSILIVDDNPVNLGVVVDHLEEQGFDVSVALGGEEALDRAEFLEPDLILLDVMMPGIDGFETCRRLKAKPTTSAIPVIFMTALTDVTDKVKAFAAGGVDYVTKPFQVEELLARVNTHLALRAAQKQLRARNAALEAEISARRAAEDGLAASESRFRRLFETATDGILLLDCGTGAVTAANPTMAKMLGCSRATVIGKRLAEVPGFGSIALSADAVEEVRQARYLNYGDWPLQPAAADPIDVEVIGSFYRDQSNDMVQLNFRDVRERRAAEARILYLAHHDSLTGLPNRTLLADRLAVAIGHARRDGSKIGVLMLDLDHFKTINDSLGHHIGDELLEAVASRLRACLRDSDTAARLGGDEFVIALSNLHSTADAERVVDKVLAAFAEPFVIEGRNLHVGTSIGISMFPGDGEDAAALLQAADIAMYSAKEGRRSKWQVYSKELSAAAQRWHTLSNDIHDARARGELVIHYQPQLAVDSGELMGVEALLRWQHPNEGLISPALFIPLLEERGLIGEVGQWVLESACRQCSAWHAEGRPAIRVAVNVSAQQFYQDDIVSTVRHALRSADLEPQWLELELTESLTLDESETTLRTMEELKAIGVTLSLDDFGTGWSSLSYLRRFPLDRIKIDRSFVRDLTTQSSSAAIVHSILELARSLGLECVAEGVETIDQLNHLQRELCSEFQGFLYSQAIPADEVSLLLRARENRGASNIRSKAAAMQAELDPRMVKKAGG</sequence>